<organism evidence="1 2">
    <name type="scientific">Ambispora leptoticha</name>
    <dbReference type="NCBI Taxonomy" id="144679"/>
    <lineage>
        <taxon>Eukaryota</taxon>
        <taxon>Fungi</taxon>
        <taxon>Fungi incertae sedis</taxon>
        <taxon>Mucoromycota</taxon>
        <taxon>Glomeromycotina</taxon>
        <taxon>Glomeromycetes</taxon>
        <taxon>Archaeosporales</taxon>
        <taxon>Ambisporaceae</taxon>
        <taxon>Ambispora</taxon>
    </lineage>
</organism>
<keyword evidence="2" id="KW-1185">Reference proteome</keyword>
<dbReference type="EMBL" id="CAJVPS010038588">
    <property type="protein sequence ID" value="CAG8747322.1"/>
    <property type="molecule type" value="Genomic_DNA"/>
</dbReference>
<gene>
    <name evidence="1" type="ORF">ALEPTO_LOCUS13168</name>
</gene>
<feature type="non-terminal residue" evidence="1">
    <location>
        <position position="1"/>
    </location>
</feature>
<name>A0A9N9ITF6_9GLOM</name>
<dbReference type="Proteomes" id="UP000789508">
    <property type="component" value="Unassembled WGS sequence"/>
</dbReference>
<accession>A0A9N9ITF6</accession>
<dbReference type="OrthoDB" id="2477965at2759"/>
<protein>
    <submittedName>
        <fullName evidence="1">445_t:CDS:1</fullName>
    </submittedName>
</protein>
<comment type="caution">
    <text evidence="1">The sequence shown here is derived from an EMBL/GenBank/DDBJ whole genome shotgun (WGS) entry which is preliminary data.</text>
</comment>
<dbReference type="AlphaFoldDB" id="A0A9N9ITF6"/>
<proteinExistence type="predicted"/>
<feature type="non-terminal residue" evidence="1">
    <location>
        <position position="48"/>
    </location>
</feature>
<evidence type="ECO:0000313" key="2">
    <source>
        <dbReference type="Proteomes" id="UP000789508"/>
    </source>
</evidence>
<sequence>LNAEEQALLIPFKIIIPNHPKPLFEYQSYNTSIGYYLTNGIKRWIKNE</sequence>
<reference evidence="1" key="1">
    <citation type="submission" date="2021-06" db="EMBL/GenBank/DDBJ databases">
        <authorList>
            <person name="Kallberg Y."/>
            <person name="Tangrot J."/>
            <person name="Rosling A."/>
        </authorList>
    </citation>
    <scope>NUCLEOTIDE SEQUENCE</scope>
    <source>
        <strain evidence="1">FL130A</strain>
    </source>
</reference>
<evidence type="ECO:0000313" key="1">
    <source>
        <dbReference type="EMBL" id="CAG8747322.1"/>
    </source>
</evidence>